<protein>
    <submittedName>
        <fullName evidence="1">Uncharacterized protein</fullName>
    </submittedName>
</protein>
<sequence>MMTVSELMVLAREAPQDLLCWSSFVAQTEFARQNSILVSDAERWQTLWFEMEIVNALALAEWEDDGRPCDWSRRWREGYEQDAKALVSELLPLLVSPEAKA</sequence>
<keyword evidence="2" id="KW-1185">Reference proteome</keyword>
<evidence type="ECO:0000313" key="1">
    <source>
        <dbReference type="EMBL" id="WCI02647.1"/>
    </source>
</evidence>
<organism evidence="1 2">
    <name type="scientific">Pseudomonas capeferrum</name>
    <dbReference type="NCBI Taxonomy" id="1495066"/>
    <lineage>
        <taxon>Bacteria</taxon>
        <taxon>Pseudomonadati</taxon>
        <taxon>Pseudomonadota</taxon>
        <taxon>Gammaproteobacteria</taxon>
        <taxon>Pseudomonadales</taxon>
        <taxon>Pseudomonadaceae</taxon>
        <taxon>Pseudomonas</taxon>
    </lineage>
</organism>
<evidence type="ECO:0000313" key="2">
    <source>
        <dbReference type="Proteomes" id="UP001214301"/>
    </source>
</evidence>
<name>A0ABY7RGG2_9PSED</name>
<gene>
    <name evidence="1" type="ORF">PMC74_12465</name>
</gene>
<dbReference type="Proteomes" id="UP001214301">
    <property type="component" value="Chromosome"/>
</dbReference>
<reference evidence="1 2" key="1">
    <citation type="journal article" date="2020" name="Front. Microbiol.">
        <title>Toward Biorecycling: Isolation of a Soil Bacterium That Grows on a Polyurethane Oligomer and Monomer.</title>
        <authorList>
            <person name="Espinosa M.J.C."/>
            <person name="Blanco A.C."/>
            <person name="Schmidgall T."/>
            <person name="Atanasoff-Kardjalieff A.K."/>
            <person name="Kappelmeyer U."/>
            <person name="Tischler D."/>
            <person name="Pieper D.H."/>
            <person name="Heipieper H.J."/>
            <person name="Eberlein C."/>
        </authorList>
    </citation>
    <scope>NUCLEOTIDE SEQUENCE [LARGE SCALE GENOMIC DNA]</scope>
    <source>
        <strain evidence="1 2">TDA1</strain>
    </source>
</reference>
<dbReference type="EMBL" id="CP116669">
    <property type="protein sequence ID" value="WCI02647.1"/>
    <property type="molecule type" value="Genomic_DNA"/>
</dbReference>
<proteinExistence type="predicted"/>
<accession>A0ABY7RGG2</accession>